<dbReference type="InterPro" id="IPR036514">
    <property type="entry name" value="SGNH_hydro_sf"/>
</dbReference>
<dbReference type="PANTHER" id="PTHR37834:SF2">
    <property type="entry name" value="ESTERASE, SGNH HYDROLASE-TYPE"/>
    <property type="match status" value="1"/>
</dbReference>
<feature type="domain" description="Carbohydrate esterase 2 N-terminal" evidence="2">
    <location>
        <begin position="20"/>
        <end position="129"/>
    </location>
</feature>
<dbReference type="GO" id="GO:0052689">
    <property type="term" value="F:carboxylic ester hydrolase activity"/>
    <property type="evidence" value="ECO:0007669"/>
    <property type="project" value="InterPro"/>
</dbReference>
<dbReference type="CDD" id="cd01831">
    <property type="entry name" value="Endoglucanase_E_like"/>
    <property type="match status" value="1"/>
</dbReference>
<dbReference type="InterPro" id="IPR040794">
    <property type="entry name" value="CE2_N"/>
</dbReference>
<dbReference type="Gene3D" id="2.60.120.260">
    <property type="entry name" value="Galactose-binding domain-like"/>
    <property type="match status" value="1"/>
</dbReference>
<organism evidence="3 4">
    <name type="scientific">Sorangium cellulosum</name>
    <name type="common">Polyangium cellulosum</name>
    <dbReference type="NCBI Taxonomy" id="56"/>
    <lineage>
        <taxon>Bacteria</taxon>
        <taxon>Pseudomonadati</taxon>
        <taxon>Myxococcota</taxon>
        <taxon>Polyangia</taxon>
        <taxon>Polyangiales</taxon>
        <taxon>Polyangiaceae</taxon>
        <taxon>Sorangium</taxon>
    </lineage>
</organism>
<evidence type="ECO:0000259" key="2">
    <source>
        <dbReference type="Pfam" id="PF17996"/>
    </source>
</evidence>
<dbReference type="Gene3D" id="3.40.50.1110">
    <property type="entry name" value="SGNH hydrolase"/>
    <property type="match status" value="1"/>
</dbReference>
<sequence>APPGDTTERVYDADDSNIQYSGRVDFSDPKKPRFSTPGVTIQASFKGSSVAVTLDDEHKWDKYFNYFDVSVDDGPVTKIQVQPEAMEYEIASDLPYGEHTVTVIKRTEASIGYTELLGFKFGGEIQPPPQKPSRKIEFIGDSISCGSGIDAPNGSPQCEEDGWGQPYHNARLAYGPLVARQLGAEYHVTAVSGIGLVRNYSSEYDARPMPEVYGLLFPELTDSPAWDTARFVPDAIVIALGTNDFSPGDSERPRMDVETYAEAYIDFIDTLRGYYPDAHIFCMSSPMLGDGWPEPTDMSATDHRTSLTRVEEHFAANNDTRVHKVFVSKATGKGCGTHPDATEHETMAEELSPVLQSVMGW</sequence>
<dbReference type="PANTHER" id="PTHR37834">
    <property type="entry name" value="GDSL-LIKE LIPASE/ACYLHYDROLASE DOMAIN PROTEIN (AFU_ORTHOLOGUE AFUA_2G00620)"/>
    <property type="match status" value="1"/>
</dbReference>
<dbReference type="SUPFAM" id="SSF52266">
    <property type="entry name" value="SGNH hydrolase"/>
    <property type="match status" value="1"/>
</dbReference>
<feature type="non-terminal residue" evidence="3">
    <location>
        <position position="1"/>
    </location>
</feature>
<evidence type="ECO:0000313" key="3">
    <source>
        <dbReference type="EMBL" id="KYF85143.1"/>
    </source>
</evidence>
<dbReference type="Pfam" id="PF17996">
    <property type="entry name" value="CE2_N"/>
    <property type="match status" value="1"/>
</dbReference>
<comment type="caution">
    <text evidence="3">The sequence shown here is derived from an EMBL/GenBank/DDBJ whole genome shotgun (WGS) entry which is preliminary data.</text>
</comment>
<dbReference type="InterPro" id="IPR013830">
    <property type="entry name" value="SGNH_hydro"/>
</dbReference>
<proteinExistence type="predicted"/>
<accession>A0A150RY79</accession>
<evidence type="ECO:0000259" key="1">
    <source>
        <dbReference type="Pfam" id="PF13472"/>
    </source>
</evidence>
<dbReference type="Proteomes" id="UP000075635">
    <property type="component" value="Unassembled WGS sequence"/>
</dbReference>
<dbReference type="InterPro" id="IPR037461">
    <property type="entry name" value="CtCE2-like_dom"/>
</dbReference>
<protein>
    <recommendedName>
        <fullName evidence="5">Acetyl xylan esterase</fullName>
    </recommendedName>
</protein>
<evidence type="ECO:0008006" key="5">
    <source>
        <dbReference type="Google" id="ProtNLM"/>
    </source>
</evidence>
<name>A0A150RY79_SORCE</name>
<dbReference type="EMBL" id="JEMB01001777">
    <property type="protein sequence ID" value="KYF85143.1"/>
    <property type="molecule type" value="Genomic_DNA"/>
</dbReference>
<dbReference type="Pfam" id="PF13472">
    <property type="entry name" value="Lipase_GDSL_2"/>
    <property type="match status" value="1"/>
</dbReference>
<reference evidence="3 4" key="1">
    <citation type="submission" date="2014-02" db="EMBL/GenBank/DDBJ databases">
        <title>The small core and large imbalanced accessory genome model reveals a collaborative survival strategy of Sorangium cellulosum strains in nature.</title>
        <authorList>
            <person name="Han K."/>
            <person name="Peng R."/>
            <person name="Blom J."/>
            <person name="Li Y.-Z."/>
        </authorList>
    </citation>
    <scope>NUCLEOTIDE SEQUENCE [LARGE SCALE GENOMIC DNA]</scope>
    <source>
        <strain evidence="3 4">So0011-07</strain>
    </source>
</reference>
<evidence type="ECO:0000313" key="4">
    <source>
        <dbReference type="Proteomes" id="UP000075635"/>
    </source>
</evidence>
<dbReference type="AlphaFoldDB" id="A0A150RY79"/>
<gene>
    <name evidence="3" type="ORF">BE17_27145</name>
</gene>
<feature type="domain" description="SGNH hydrolase-type esterase" evidence="1">
    <location>
        <begin position="138"/>
        <end position="321"/>
    </location>
</feature>
<dbReference type="InterPro" id="IPR052762">
    <property type="entry name" value="PCW_deacetylase/CE"/>
</dbReference>